<dbReference type="InterPro" id="IPR036412">
    <property type="entry name" value="HAD-like_sf"/>
</dbReference>
<evidence type="ECO:0000256" key="2">
    <source>
        <dbReference type="ARBA" id="ARBA00010061"/>
    </source>
</evidence>
<dbReference type="Gene3D" id="3.30.1120.90">
    <property type="entry name" value="Nucleosome assembly protein"/>
    <property type="match status" value="1"/>
</dbReference>
<proteinExistence type="inferred from homology"/>
<comment type="similarity">
    <text evidence="2">Belongs to the BicD family.</text>
</comment>
<feature type="compositionally biased region" description="Basic and acidic residues" evidence="8">
    <location>
        <begin position="512"/>
        <end position="525"/>
    </location>
</feature>
<feature type="region of interest" description="Disordered" evidence="8">
    <location>
        <begin position="124"/>
        <end position="181"/>
    </location>
</feature>
<dbReference type="PANTHER" id="PTHR31233">
    <property type="entry name" value="BICAUDAL D FAMILY MEMBER"/>
    <property type="match status" value="1"/>
</dbReference>
<dbReference type="Gene3D" id="6.10.250.2470">
    <property type="match status" value="1"/>
</dbReference>
<dbReference type="GO" id="GO:0070840">
    <property type="term" value="F:dynein complex binding"/>
    <property type="evidence" value="ECO:0007669"/>
    <property type="project" value="InterPro"/>
</dbReference>
<evidence type="ECO:0000313" key="9">
    <source>
        <dbReference type="EMBL" id="RXM35145.1"/>
    </source>
</evidence>
<dbReference type="SUPFAM" id="SSF143113">
    <property type="entry name" value="NAP-like"/>
    <property type="match status" value="1"/>
</dbReference>
<evidence type="ECO:0000256" key="4">
    <source>
        <dbReference type="ARBA" id="ARBA00022801"/>
    </source>
</evidence>
<feature type="coiled-coil region" evidence="7">
    <location>
        <begin position="759"/>
        <end position="793"/>
    </location>
</feature>
<comment type="caution">
    <text evidence="9">The sequence shown here is derived from an EMBL/GenBank/DDBJ whole genome shotgun (WGS) entry which is preliminary data.</text>
</comment>
<dbReference type="GO" id="GO:0034452">
    <property type="term" value="F:dynactin binding"/>
    <property type="evidence" value="ECO:0007669"/>
    <property type="project" value="TreeGrafter"/>
</dbReference>
<evidence type="ECO:0000256" key="7">
    <source>
        <dbReference type="SAM" id="Coils"/>
    </source>
</evidence>
<dbReference type="PANTHER" id="PTHR31233:SF12">
    <property type="entry name" value="BICAUDAL D HOMOLOG 2-LIKE"/>
    <property type="match status" value="1"/>
</dbReference>
<feature type="region of interest" description="Disordered" evidence="8">
    <location>
        <begin position="1192"/>
        <end position="1268"/>
    </location>
</feature>
<evidence type="ECO:0000256" key="3">
    <source>
        <dbReference type="ARBA" id="ARBA00022723"/>
    </source>
</evidence>
<dbReference type="GO" id="GO:0072393">
    <property type="term" value="P:microtubule anchoring at microtubule organizing center"/>
    <property type="evidence" value="ECO:0007669"/>
    <property type="project" value="TreeGrafter"/>
</dbReference>
<dbReference type="GO" id="GO:0005829">
    <property type="term" value="C:cytosol"/>
    <property type="evidence" value="ECO:0007669"/>
    <property type="project" value="TreeGrafter"/>
</dbReference>
<feature type="coiled-coil region" evidence="7">
    <location>
        <begin position="855"/>
        <end position="882"/>
    </location>
</feature>
<evidence type="ECO:0000256" key="5">
    <source>
        <dbReference type="ARBA" id="ARBA00022842"/>
    </source>
</evidence>
<feature type="region of interest" description="Disordered" evidence="8">
    <location>
        <begin position="995"/>
        <end position="1020"/>
    </location>
</feature>
<gene>
    <name evidence="9" type="ORF">EOD39_13342</name>
</gene>
<sequence length="1469" mass="164102">MSDCSENGESEPKRQRASPSPERAAPATKRAKLENTEGEPLLSPPPPPPLNGEPQKINNADKKKKEEEEAAEEKARECESASPTAAPAGDAPPPGSGGSARLKETEALDSDWAAMAAAEALASLTRGGGTAKEATLKAQSKRKPAKSGKKPEDCVGGGPSGRWGSREGSPEKAGKPLKTGAVVDSEGFEVIDTSVEDEEAEAEAASSSPAASSSENAEDAECAIVSVETRVAPETRRSLATLVQIQGELEEIEKRAARLYRRMELKFNRMRRPHVEKRHAVIQGIPGFWVTACKLDSTENDLCWLYRPLVGSLTEALQFLNHPQLSAHIDEHDEDALSFMTNLEVENFKGTRLGYRICFHFSRNPYFQNEVLVKEFHLRANGRNLASHSGMVKGPGSLRVYQSFFSWFTDHSSPTTDEIAELLKDDLWKNPLQYYLLPLSQGAENGRQVGNGDECVVISDSDEEVPAEDKSKEEGSEEGESSEEDTQADGEVVIDDQPIKALADSVSNHKKVTVDGENREESLLRETASREAALEERIEELQNELKQSRAAQNSTQSENERCSTLSHQLNKECERLEAERGQLQEDIKEYKIRELRQLQDNAELEEENISLQKQVSVLKENQVEFEAVKHELKRHSEELELLNAQLEEQARLREISERQLEEALEELKQEREQKNSLRRELASYSLNPFDSLCNLQQHLEELGLDASLPGEGEEEEGEGDSGFNNGALVNKVFRPAPSLVSDLLSELNLSETQRLRQQLLQTEREKAGLSGLVQELQRQVENTKGALVEQQGKTHKLAEQVEALQGCKALLLQHGEHGKEHCTGSGESGQDEYYELDVNRADILESRFRASNGELTRLRKDLKEAGAKYSALESKCKQEKDRWRGEAQELAEKIRQCIKSSRQDQERISELEKEIGATRKVATDSEGSLSMAQDELVAFSEELAYLYHHICTCSNVTPNRVMLDYYREGRGSRNPLRKRRSSDLYTKSLLNLDSPVAESGSSGEASPVGGTPNSPTLDFRDPSNVKNLIAVVRSQIKHLQVAVELSRRRGTLPASSSSPEAERDGEALLEEVLKLKSQLSTKREQIATLRTVLKANKQTAEVTLSNLKSKYESEKALVSETMVKLRNELKALKEDSATFSSMRSMFANRCDQYVTQLDQMQRQLAAAEDEKKTLNSLLRMAIQQKLGLTQRLEELETPHPGASPRRSRGKPVRSSRSPRASPVRSYPSPQASPVRSYRSPVRSRLPAANSPARPCSSSTGHTDSPSRARPLPFTEYLYLFKQDDLLPPGVCNLLNPSTIYANNEVNLHEVDIYGFDYDYTLALYSNALHSMIYDTARDFLIESFKYPEDLRKYDYVPNFAARGLHYDIQKGLLMKIDAFHYIQLGTVYRGLKPVPDDEVIELYGGTHHIPLHQVSGFYGKGPKMKQFMDIFSIPEMTLLASANDFFISNNIDYDPVHLYKDVSSVTRLV</sequence>
<evidence type="ECO:0000256" key="8">
    <source>
        <dbReference type="SAM" id="MobiDB-lite"/>
    </source>
</evidence>
<dbReference type="InterPro" id="IPR018477">
    <property type="entry name" value="BICD"/>
</dbReference>
<dbReference type="Pfam" id="PF09730">
    <property type="entry name" value="BicD"/>
    <property type="match status" value="1"/>
</dbReference>
<dbReference type="SUPFAM" id="SSF56784">
    <property type="entry name" value="HAD-like"/>
    <property type="match status" value="1"/>
</dbReference>
<dbReference type="InterPro" id="IPR002164">
    <property type="entry name" value="NAP_family"/>
</dbReference>
<dbReference type="GO" id="GO:0008093">
    <property type="term" value="F:cytoskeletal anchor activity"/>
    <property type="evidence" value="ECO:0007669"/>
    <property type="project" value="InterPro"/>
</dbReference>
<feature type="compositionally biased region" description="Basic residues" evidence="8">
    <location>
        <begin position="139"/>
        <end position="148"/>
    </location>
</feature>
<feature type="coiled-coil region" evidence="7">
    <location>
        <begin position="1108"/>
        <end position="1184"/>
    </location>
</feature>
<dbReference type="GO" id="GO:0006334">
    <property type="term" value="P:nucleosome assembly"/>
    <property type="evidence" value="ECO:0007669"/>
    <property type="project" value="InterPro"/>
</dbReference>
<dbReference type="InterPro" id="IPR037231">
    <property type="entry name" value="NAP-like_sf"/>
</dbReference>
<feature type="compositionally biased region" description="Low complexity" evidence="8">
    <location>
        <begin position="17"/>
        <end position="27"/>
    </location>
</feature>
<feature type="compositionally biased region" description="Basic and acidic residues" evidence="8">
    <location>
        <begin position="164"/>
        <end position="174"/>
    </location>
</feature>
<accession>A0A444UIZ1</accession>
<keyword evidence="5" id="KW-0460">Magnesium</keyword>
<dbReference type="Proteomes" id="UP000289886">
    <property type="component" value="Unassembled WGS sequence"/>
</dbReference>
<dbReference type="GO" id="GO:0005634">
    <property type="term" value="C:nucleus"/>
    <property type="evidence" value="ECO:0007669"/>
    <property type="project" value="InterPro"/>
</dbReference>
<dbReference type="GO" id="GO:0016787">
    <property type="term" value="F:hydrolase activity"/>
    <property type="evidence" value="ECO:0007669"/>
    <property type="project" value="UniProtKB-KW"/>
</dbReference>
<feature type="region of interest" description="Disordered" evidence="8">
    <location>
        <begin position="459"/>
        <end position="491"/>
    </location>
</feature>
<organism evidence="9 10">
    <name type="scientific">Acipenser ruthenus</name>
    <name type="common">Sterlet sturgeon</name>
    <dbReference type="NCBI Taxonomy" id="7906"/>
    <lineage>
        <taxon>Eukaryota</taxon>
        <taxon>Metazoa</taxon>
        <taxon>Chordata</taxon>
        <taxon>Craniata</taxon>
        <taxon>Vertebrata</taxon>
        <taxon>Euteleostomi</taxon>
        <taxon>Actinopterygii</taxon>
        <taxon>Chondrostei</taxon>
        <taxon>Acipenseriformes</taxon>
        <taxon>Acipenseridae</taxon>
        <taxon>Acipenser</taxon>
    </lineage>
</organism>
<feature type="coiled-coil region" evidence="7">
    <location>
        <begin position="242"/>
        <end position="269"/>
    </location>
</feature>
<comment type="similarity">
    <text evidence="1">Belongs to the nucleosome assembly protein (NAP) family.</text>
</comment>
<feature type="compositionally biased region" description="Low complexity" evidence="8">
    <location>
        <begin position="80"/>
        <end position="89"/>
    </location>
</feature>
<keyword evidence="3" id="KW-0479">Metal-binding</keyword>
<dbReference type="GO" id="GO:0070507">
    <property type="term" value="P:regulation of microtubule cytoskeleton organization"/>
    <property type="evidence" value="ECO:0007669"/>
    <property type="project" value="TreeGrafter"/>
</dbReference>
<evidence type="ECO:0000313" key="10">
    <source>
        <dbReference type="Proteomes" id="UP000289886"/>
    </source>
</evidence>
<dbReference type="Pfam" id="PF05761">
    <property type="entry name" value="5_nucleotid"/>
    <property type="match status" value="1"/>
</dbReference>
<dbReference type="Gene3D" id="1.20.5.1500">
    <property type="match status" value="1"/>
</dbReference>
<feature type="compositionally biased region" description="Polar residues" evidence="8">
    <location>
        <begin position="1255"/>
        <end position="1265"/>
    </location>
</feature>
<evidence type="ECO:0000256" key="6">
    <source>
        <dbReference type="ARBA" id="ARBA00023054"/>
    </source>
</evidence>
<keyword evidence="10" id="KW-1185">Reference proteome</keyword>
<dbReference type="GO" id="GO:0046872">
    <property type="term" value="F:metal ion binding"/>
    <property type="evidence" value="ECO:0007669"/>
    <property type="project" value="UniProtKB-KW"/>
</dbReference>
<feature type="compositionally biased region" description="Low complexity" evidence="8">
    <location>
        <begin position="1214"/>
        <end position="1244"/>
    </location>
</feature>
<dbReference type="Pfam" id="PF00956">
    <property type="entry name" value="NAP"/>
    <property type="match status" value="1"/>
</dbReference>
<dbReference type="GO" id="GO:0005794">
    <property type="term" value="C:Golgi apparatus"/>
    <property type="evidence" value="ECO:0007669"/>
    <property type="project" value="TreeGrafter"/>
</dbReference>
<dbReference type="EMBL" id="SCEB01214476">
    <property type="protein sequence ID" value="RXM35145.1"/>
    <property type="molecule type" value="Genomic_DNA"/>
</dbReference>
<keyword evidence="6 7" id="KW-0175">Coiled coil</keyword>
<name>A0A444UIZ1_ACIRT</name>
<reference evidence="9 10" key="1">
    <citation type="submission" date="2019-01" db="EMBL/GenBank/DDBJ databases">
        <title>Draft Genome and Complete Hox-Cluster Characterization of the Sterlet Sturgeon (Acipenser ruthenus).</title>
        <authorList>
            <person name="Wei Q."/>
        </authorList>
    </citation>
    <scope>NUCLEOTIDE SEQUENCE [LARGE SCALE GENOMIC DNA]</scope>
    <source>
        <strain evidence="9">WHYD16114868_AA</strain>
        <tissue evidence="9">Blood</tissue>
    </source>
</reference>
<feature type="compositionally biased region" description="Low complexity" evidence="8">
    <location>
        <begin position="203"/>
        <end position="215"/>
    </location>
</feature>
<feature type="region of interest" description="Disordered" evidence="8">
    <location>
        <begin position="504"/>
        <end position="525"/>
    </location>
</feature>
<protein>
    <submittedName>
        <fullName evidence="9">Protein bicaudal D-like 2</fullName>
    </submittedName>
</protein>
<evidence type="ECO:0000256" key="1">
    <source>
        <dbReference type="ARBA" id="ARBA00009947"/>
    </source>
</evidence>
<feature type="region of interest" description="Disordered" evidence="8">
    <location>
        <begin position="196"/>
        <end position="218"/>
    </location>
</feature>
<feature type="compositionally biased region" description="Acidic residues" evidence="8">
    <location>
        <begin position="475"/>
        <end position="491"/>
    </location>
</feature>
<feature type="region of interest" description="Disordered" evidence="8">
    <location>
        <begin position="1"/>
        <end position="107"/>
    </location>
</feature>
<dbReference type="InterPro" id="IPR008380">
    <property type="entry name" value="HAD-SF_hydro_IG_5-nucl"/>
</dbReference>
<feature type="compositionally biased region" description="Pro residues" evidence="8">
    <location>
        <begin position="42"/>
        <end position="51"/>
    </location>
</feature>
<keyword evidence="4" id="KW-0378">Hydrolase</keyword>
<feature type="compositionally biased region" description="Basic and acidic residues" evidence="8">
    <location>
        <begin position="59"/>
        <end position="79"/>
    </location>
</feature>